<dbReference type="PANTHER" id="PTHR10272">
    <property type="entry name" value="PLATELET-ACTIVATING FACTOR ACETYLHYDROLASE"/>
    <property type="match status" value="1"/>
</dbReference>
<feature type="chain" id="PRO_5037473180" evidence="4">
    <location>
        <begin position="22"/>
        <end position="457"/>
    </location>
</feature>
<dbReference type="Proteomes" id="UP000628710">
    <property type="component" value="Unassembled WGS sequence"/>
</dbReference>
<keyword evidence="7" id="KW-1185">Reference proteome</keyword>
<name>A0A934MV78_9GAMM</name>
<dbReference type="RefSeq" id="WP_199466898.1">
    <property type="nucleotide sequence ID" value="NZ_JAEMNX010000002.1"/>
</dbReference>
<dbReference type="InterPro" id="IPR041127">
    <property type="entry name" value="PET_hydrolase/cutinase-like"/>
</dbReference>
<keyword evidence="2" id="KW-0442">Lipid degradation</keyword>
<dbReference type="InterPro" id="IPR029058">
    <property type="entry name" value="AB_hydrolase_fold"/>
</dbReference>
<dbReference type="AlphaFoldDB" id="A0A934MV78"/>
<protein>
    <submittedName>
        <fullName evidence="6">Dienelactone hydrolase</fullName>
    </submittedName>
</protein>
<dbReference type="EMBL" id="JAEMNX010000002">
    <property type="protein sequence ID" value="MBJ7536724.1"/>
    <property type="molecule type" value="Genomic_DNA"/>
</dbReference>
<keyword evidence="3" id="KW-0443">Lipid metabolism</keyword>
<dbReference type="PANTHER" id="PTHR10272:SF0">
    <property type="entry name" value="PLATELET-ACTIVATING FACTOR ACETYLHYDROLASE"/>
    <property type="match status" value="1"/>
</dbReference>
<dbReference type="GO" id="GO:0003847">
    <property type="term" value="F:1-alkyl-2-acetylglycerophosphocholine esterase activity"/>
    <property type="evidence" value="ECO:0007669"/>
    <property type="project" value="TreeGrafter"/>
</dbReference>
<keyword evidence="1 6" id="KW-0378">Hydrolase</keyword>
<feature type="domain" description="PET hydrolase/cutinase-like" evidence="5">
    <location>
        <begin position="148"/>
        <end position="251"/>
    </location>
</feature>
<dbReference type="Gene3D" id="3.40.50.1820">
    <property type="entry name" value="alpha/beta hydrolase"/>
    <property type="match status" value="1"/>
</dbReference>
<organism evidence="6 7">
    <name type="scientific">Marinomonas transparens</name>
    <dbReference type="NCBI Taxonomy" id="2795388"/>
    <lineage>
        <taxon>Bacteria</taxon>
        <taxon>Pseudomonadati</taxon>
        <taxon>Pseudomonadota</taxon>
        <taxon>Gammaproteobacteria</taxon>
        <taxon>Oceanospirillales</taxon>
        <taxon>Oceanospirillaceae</taxon>
        <taxon>Marinomonas</taxon>
    </lineage>
</organism>
<comment type="caution">
    <text evidence="6">The sequence shown here is derived from an EMBL/GenBank/DDBJ whole genome shotgun (WGS) entry which is preliminary data.</text>
</comment>
<evidence type="ECO:0000256" key="1">
    <source>
        <dbReference type="ARBA" id="ARBA00022801"/>
    </source>
</evidence>
<dbReference type="Pfam" id="PF12740">
    <property type="entry name" value="PETase"/>
    <property type="match status" value="1"/>
</dbReference>
<proteinExistence type="predicted"/>
<dbReference type="SUPFAM" id="SSF53474">
    <property type="entry name" value="alpha/beta-Hydrolases"/>
    <property type="match status" value="1"/>
</dbReference>
<reference evidence="6" key="1">
    <citation type="submission" date="2020-12" db="EMBL/GenBank/DDBJ databases">
        <title>Marinomonas arctica sp. nov., a psychrotolerant bacterium isolated from the Arctic.</title>
        <authorList>
            <person name="Zhang Y."/>
        </authorList>
    </citation>
    <scope>NUCLEOTIDE SEQUENCE</scope>
    <source>
        <strain evidence="6">C1424</strain>
    </source>
</reference>
<evidence type="ECO:0000313" key="7">
    <source>
        <dbReference type="Proteomes" id="UP000628710"/>
    </source>
</evidence>
<feature type="signal peptide" evidence="4">
    <location>
        <begin position="1"/>
        <end position="21"/>
    </location>
</feature>
<evidence type="ECO:0000256" key="2">
    <source>
        <dbReference type="ARBA" id="ARBA00022963"/>
    </source>
</evidence>
<evidence type="ECO:0000313" key="6">
    <source>
        <dbReference type="EMBL" id="MBJ7536724.1"/>
    </source>
</evidence>
<evidence type="ECO:0000256" key="3">
    <source>
        <dbReference type="ARBA" id="ARBA00023098"/>
    </source>
</evidence>
<accession>A0A934MV78</accession>
<keyword evidence="4" id="KW-0732">Signal</keyword>
<evidence type="ECO:0000256" key="4">
    <source>
        <dbReference type="SAM" id="SignalP"/>
    </source>
</evidence>
<sequence>MKNSLRNSIFISCLISMTAMADNPIDQVLPDAPALAPYGEYSIGVRTLNLINPNQIDVVTLSTEGPNPKDGSLPIYDRPLTVEIWYPAADKSYRSDYGKYNDRKSAYGKYRNDKKPHHHKDSAYNNVYLFDGTTKVSLSGKAKRNAPPANYSGPYPLIIISHGYPGNRFLLTPIAENLASKGYVVVSIDHTDSTYRDQNAFVSTLVNRPLDQMFVLNAMEQPNHFLSGLIDTQNTGLIGYSMGGYGAVVSAGGAVSQVGVDFTGGLLAMYTADNKAYQAFPDPRLKAIVSIGPWGKELGLWDKEGLSGVSVPMLYMAGSADSTSGYENGVKAIFEESVNTDRYLLTFENAEHSAAAPMPAPKEAWNLTSEGFQHYNDVVWDNVRMNNISQHFITAFMGLHTKGDLGMSSYFDLIENANNGVYALDSEGNPTAEHTYWNGFKKETALGLKMEFKEKYQ</sequence>
<dbReference type="GO" id="GO:0016042">
    <property type="term" value="P:lipid catabolic process"/>
    <property type="evidence" value="ECO:0007669"/>
    <property type="project" value="UniProtKB-KW"/>
</dbReference>
<gene>
    <name evidence="6" type="ORF">I8J31_03425</name>
</gene>
<evidence type="ECO:0000259" key="5">
    <source>
        <dbReference type="Pfam" id="PF12740"/>
    </source>
</evidence>